<organism evidence="2 3">
    <name type="scientific">Eiseniibacteriota bacterium</name>
    <dbReference type="NCBI Taxonomy" id="2212470"/>
    <lineage>
        <taxon>Bacteria</taxon>
        <taxon>Candidatus Eiseniibacteriota</taxon>
    </lineage>
</organism>
<sequence length="97" mass="9379">MRLPAPRLPSMTPAVLSGGGLAAIPLCLLLAAAGPAGASPPLFQAPFLSFDAGGSPVAVAVGDLNGDGKPDLVVANNGSSTVSVFLGNGDLTLGPRS</sequence>
<keyword evidence="1" id="KW-0732">Signal</keyword>
<dbReference type="AlphaFoldDB" id="A0A538U4G0"/>
<dbReference type="Gene3D" id="2.30.30.100">
    <property type="match status" value="1"/>
</dbReference>
<dbReference type="InterPro" id="IPR013517">
    <property type="entry name" value="FG-GAP"/>
</dbReference>
<proteinExistence type="predicted"/>
<accession>A0A538U4G0</accession>
<comment type="caution">
    <text evidence="2">The sequence shown here is derived from an EMBL/GenBank/DDBJ whole genome shotgun (WGS) entry which is preliminary data.</text>
</comment>
<dbReference type="Proteomes" id="UP000319771">
    <property type="component" value="Unassembled WGS sequence"/>
</dbReference>
<protein>
    <submittedName>
        <fullName evidence="2">VCBS repeat-containing protein</fullName>
    </submittedName>
</protein>
<dbReference type="Pfam" id="PF01839">
    <property type="entry name" value="FG-GAP"/>
    <property type="match status" value="1"/>
</dbReference>
<evidence type="ECO:0000256" key="1">
    <source>
        <dbReference type="ARBA" id="ARBA00022729"/>
    </source>
</evidence>
<dbReference type="InterPro" id="IPR028994">
    <property type="entry name" value="Integrin_alpha_N"/>
</dbReference>
<dbReference type="EMBL" id="VBPB01000205">
    <property type="protein sequence ID" value="TMQ70767.1"/>
    <property type="molecule type" value="Genomic_DNA"/>
</dbReference>
<reference evidence="2 3" key="1">
    <citation type="journal article" date="2019" name="Nat. Microbiol.">
        <title>Mediterranean grassland soil C-N compound turnover is dependent on rainfall and depth, and is mediated by genomically divergent microorganisms.</title>
        <authorList>
            <person name="Diamond S."/>
            <person name="Andeer P.F."/>
            <person name="Li Z."/>
            <person name="Crits-Christoph A."/>
            <person name="Burstein D."/>
            <person name="Anantharaman K."/>
            <person name="Lane K.R."/>
            <person name="Thomas B.C."/>
            <person name="Pan C."/>
            <person name="Northen T.R."/>
            <person name="Banfield J.F."/>
        </authorList>
    </citation>
    <scope>NUCLEOTIDE SEQUENCE [LARGE SCALE GENOMIC DNA]</scope>
    <source>
        <strain evidence="2">WS_11</strain>
    </source>
</reference>
<name>A0A538U4G0_UNCEI</name>
<evidence type="ECO:0000313" key="2">
    <source>
        <dbReference type="EMBL" id="TMQ70767.1"/>
    </source>
</evidence>
<evidence type="ECO:0000313" key="3">
    <source>
        <dbReference type="Proteomes" id="UP000319771"/>
    </source>
</evidence>
<feature type="non-terminal residue" evidence="2">
    <location>
        <position position="97"/>
    </location>
</feature>
<dbReference type="SUPFAM" id="SSF69318">
    <property type="entry name" value="Integrin alpha N-terminal domain"/>
    <property type="match status" value="1"/>
</dbReference>
<gene>
    <name evidence="2" type="ORF">E6K81_11830</name>
</gene>